<feature type="compositionally biased region" description="Low complexity" evidence="1">
    <location>
        <begin position="41"/>
        <end position="60"/>
    </location>
</feature>
<evidence type="ECO:0000313" key="2">
    <source>
        <dbReference type="EMBL" id="KIM66273.1"/>
    </source>
</evidence>
<evidence type="ECO:0000313" key="3">
    <source>
        <dbReference type="Proteomes" id="UP000053989"/>
    </source>
</evidence>
<name>A0A0C2ZXV5_9AGAM</name>
<gene>
    <name evidence="2" type="ORF">SCLCIDRAFT_1153165</name>
</gene>
<dbReference type="EMBL" id="KN822018">
    <property type="protein sequence ID" value="KIM66273.1"/>
    <property type="molecule type" value="Genomic_DNA"/>
</dbReference>
<keyword evidence="3" id="KW-1185">Reference proteome</keyword>
<protein>
    <submittedName>
        <fullName evidence="2">Uncharacterized protein</fullName>
    </submittedName>
</protein>
<proteinExistence type="predicted"/>
<reference evidence="2 3" key="1">
    <citation type="submission" date="2014-04" db="EMBL/GenBank/DDBJ databases">
        <authorList>
            <consortium name="DOE Joint Genome Institute"/>
            <person name="Kuo A."/>
            <person name="Kohler A."/>
            <person name="Nagy L.G."/>
            <person name="Floudas D."/>
            <person name="Copeland A."/>
            <person name="Barry K.W."/>
            <person name="Cichocki N."/>
            <person name="Veneault-Fourrey C."/>
            <person name="LaButti K."/>
            <person name="Lindquist E.A."/>
            <person name="Lipzen A."/>
            <person name="Lundell T."/>
            <person name="Morin E."/>
            <person name="Murat C."/>
            <person name="Sun H."/>
            <person name="Tunlid A."/>
            <person name="Henrissat B."/>
            <person name="Grigoriev I.V."/>
            <person name="Hibbett D.S."/>
            <person name="Martin F."/>
            <person name="Nordberg H.P."/>
            <person name="Cantor M.N."/>
            <person name="Hua S.X."/>
        </authorList>
    </citation>
    <scope>NUCLEOTIDE SEQUENCE [LARGE SCALE GENOMIC DNA]</scope>
    <source>
        <strain evidence="2 3">Foug A</strain>
    </source>
</reference>
<dbReference type="HOGENOM" id="CLU_111682_0_0_1"/>
<reference evidence="3" key="2">
    <citation type="submission" date="2015-01" db="EMBL/GenBank/DDBJ databases">
        <title>Evolutionary Origins and Diversification of the Mycorrhizal Mutualists.</title>
        <authorList>
            <consortium name="DOE Joint Genome Institute"/>
            <consortium name="Mycorrhizal Genomics Consortium"/>
            <person name="Kohler A."/>
            <person name="Kuo A."/>
            <person name="Nagy L.G."/>
            <person name="Floudas D."/>
            <person name="Copeland A."/>
            <person name="Barry K.W."/>
            <person name="Cichocki N."/>
            <person name="Veneault-Fourrey C."/>
            <person name="LaButti K."/>
            <person name="Lindquist E.A."/>
            <person name="Lipzen A."/>
            <person name="Lundell T."/>
            <person name="Morin E."/>
            <person name="Murat C."/>
            <person name="Riley R."/>
            <person name="Ohm R."/>
            <person name="Sun H."/>
            <person name="Tunlid A."/>
            <person name="Henrissat B."/>
            <person name="Grigoriev I.V."/>
            <person name="Hibbett D.S."/>
            <person name="Martin F."/>
        </authorList>
    </citation>
    <scope>NUCLEOTIDE SEQUENCE [LARGE SCALE GENOMIC DNA]</scope>
    <source>
        <strain evidence="3">Foug A</strain>
    </source>
</reference>
<organism evidence="2 3">
    <name type="scientific">Scleroderma citrinum Foug A</name>
    <dbReference type="NCBI Taxonomy" id="1036808"/>
    <lineage>
        <taxon>Eukaryota</taxon>
        <taxon>Fungi</taxon>
        <taxon>Dikarya</taxon>
        <taxon>Basidiomycota</taxon>
        <taxon>Agaricomycotina</taxon>
        <taxon>Agaricomycetes</taxon>
        <taxon>Agaricomycetidae</taxon>
        <taxon>Boletales</taxon>
        <taxon>Sclerodermatineae</taxon>
        <taxon>Sclerodermataceae</taxon>
        <taxon>Scleroderma</taxon>
    </lineage>
</organism>
<sequence>MPHPPATEDTKSGLARRRVLVLSNPDVDSSSSDDDRRRVRSQAQASHSSPQPSSSAIPQSTFRPIKPPTRLTTDLPHHITSSHSNPTLSSPSSQSSNAVESTPPPSTPGQAVPPDIGAPLFTHDDSSTVNERTEVPHPNRFQKISDKLWKRRPSSHRPLEPDSSLHVGSHRSSSDLSLLTRLIRSLLLPVFLLPRNFRTGSSWSLTIAMRTPLST</sequence>
<accession>A0A0C2ZXV5</accession>
<dbReference type="AlphaFoldDB" id="A0A0C2ZXV5"/>
<dbReference type="Proteomes" id="UP000053989">
    <property type="component" value="Unassembled WGS sequence"/>
</dbReference>
<dbReference type="OrthoDB" id="339325at2759"/>
<feature type="compositionally biased region" description="Basic and acidic residues" evidence="1">
    <location>
        <begin position="1"/>
        <end position="11"/>
    </location>
</feature>
<dbReference type="STRING" id="1036808.A0A0C2ZXV5"/>
<feature type="compositionally biased region" description="Basic and acidic residues" evidence="1">
    <location>
        <begin position="122"/>
        <end position="148"/>
    </location>
</feature>
<feature type="region of interest" description="Disordered" evidence="1">
    <location>
        <begin position="1"/>
        <end position="171"/>
    </location>
</feature>
<feature type="compositionally biased region" description="Low complexity" evidence="1">
    <location>
        <begin position="81"/>
        <end position="97"/>
    </location>
</feature>
<evidence type="ECO:0000256" key="1">
    <source>
        <dbReference type="SAM" id="MobiDB-lite"/>
    </source>
</evidence>
<dbReference type="InParanoid" id="A0A0C2ZXV5"/>